<gene>
    <name evidence="1" type="ORF">A2872_01325</name>
</gene>
<organism evidence="1 2">
    <name type="scientific">Candidatus Gottesmanbacteria bacterium RIFCSPHIGHO2_01_FULL_42_12</name>
    <dbReference type="NCBI Taxonomy" id="1798377"/>
    <lineage>
        <taxon>Bacteria</taxon>
        <taxon>Candidatus Gottesmaniibacteriota</taxon>
    </lineage>
</organism>
<dbReference type="InterPro" id="IPR027417">
    <property type="entry name" value="P-loop_NTPase"/>
</dbReference>
<dbReference type="Proteomes" id="UP000178681">
    <property type="component" value="Unassembled WGS sequence"/>
</dbReference>
<name>A0A1F5Z1L0_9BACT</name>
<dbReference type="STRING" id="1798377.A2872_01325"/>
<evidence type="ECO:0008006" key="3">
    <source>
        <dbReference type="Google" id="ProtNLM"/>
    </source>
</evidence>
<dbReference type="AlphaFoldDB" id="A0A1F5Z1L0"/>
<proteinExistence type="predicted"/>
<protein>
    <recommendedName>
        <fullName evidence="3">DNA polymerase III subunit delta</fullName>
    </recommendedName>
</protein>
<comment type="caution">
    <text evidence="1">The sequence shown here is derived from an EMBL/GenBank/DDBJ whole genome shotgun (WGS) entry which is preliminary data.</text>
</comment>
<dbReference type="Gene3D" id="3.40.50.300">
    <property type="entry name" value="P-loop containing nucleotide triphosphate hydrolases"/>
    <property type="match status" value="1"/>
</dbReference>
<evidence type="ECO:0000313" key="1">
    <source>
        <dbReference type="EMBL" id="OGG06350.1"/>
    </source>
</evidence>
<evidence type="ECO:0000313" key="2">
    <source>
        <dbReference type="Proteomes" id="UP000178681"/>
    </source>
</evidence>
<dbReference type="Pfam" id="PF13177">
    <property type="entry name" value="DNA_pol3_delta2"/>
    <property type="match status" value="1"/>
</dbReference>
<reference evidence="1 2" key="1">
    <citation type="journal article" date="2016" name="Nat. Commun.">
        <title>Thousands of microbial genomes shed light on interconnected biogeochemical processes in an aquifer system.</title>
        <authorList>
            <person name="Anantharaman K."/>
            <person name="Brown C.T."/>
            <person name="Hug L.A."/>
            <person name="Sharon I."/>
            <person name="Castelle C.J."/>
            <person name="Probst A.J."/>
            <person name="Thomas B.C."/>
            <person name="Singh A."/>
            <person name="Wilkins M.J."/>
            <person name="Karaoz U."/>
            <person name="Brodie E.L."/>
            <person name="Williams K.H."/>
            <person name="Hubbard S.S."/>
            <person name="Banfield J.F."/>
        </authorList>
    </citation>
    <scope>NUCLEOTIDE SEQUENCE [LARGE SCALE GENOMIC DNA]</scope>
</reference>
<sequence length="212" mass="23784">MGRIVPCGTLPFIITCGNIDMSTSFLNVGIKFEKPKVSNDPDLIIIEKEEGKSEIVIAQIHELQRQLTLMPLGGAGRLVVIIDAQTLNVSAQNALLKTLEEPPVNTIIKLYVDHEDNLLPTIVSRCIIIRSTPNSQSLIPDLNLLNLIKENNIKEGFKWAETIKERTEAVRIIDDMLTAKEAIPVFRKLQKAKKYLMANCNVRLTLENLFIL</sequence>
<dbReference type="SUPFAM" id="SSF52540">
    <property type="entry name" value="P-loop containing nucleoside triphosphate hydrolases"/>
    <property type="match status" value="1"/>
</dbReference>
<dbReference type="EMBL" id="MFJG01000023">
    <property type="protein sequence ID" value="OGG06350.1"/>
    <property type="molecule type" value="Genomic_DNA"/>
</dbReference>
<accession>A0A1F5Z1L0</accession>